<evidence type="ECO:0000256" key="1">
    <source>
        <dbReference type="SAM" id="Phobius"/>
    </source>
</evidence>
<feature type="transmembrane region" description="Helical" evidence="1">
    <location>
        <begin position="55"/>
        <end position="74"/>
    </location>
</feature>
<name>A0ABT5C1X8_9BACT</name>
<evidence type="ECO:0000259" key="2">
    <source>
        <dbReference type="Pfam" id="PF04116"/>
    </source>
</evidence>
<keyword evidence="1" id="KW-1133">Transmembrane helix</keyword>
<protein>
    <recommendedName>
        <fullName evidence="2">Fatty acid hydroxylase domain-containing protein</fullName>
    </recommendedName>
</protein>
<reference evidence="3 4" key="1">
    <citation type="submission" date="2023-01" db="EMBL/GenBank/DDBJ databases">
        <title>Minimal conservation of predation-associated metabolite biosynthetic gene clusters underscores biosynthetic potential of Myxococcota including descriptions for ten novel species: Archangium lansinium sp. nov., Myxococcus landrumus sp. nov., Nannocystis bai.</title>
        <authorList>
            <person name="Ahearne A."/>
            <person name="Stevens C."/>
            <person name="Dowd S."/>
        </authorList>
    </citation>
    <scope>NUCLEOTIDE SEQUENCE [LARGE SCALE GENOMIC DNA]</scope>
    <source>
        <strain evidence="3 4">WIWO2</strain>
    </source>
</reference>
<keyword evidence="1" id="KW-0472">Membrane</keyword>
<dbReference type="InterPro" id="IPR006694">
    <property type="entry name" value="Fatty_acid_hydroxylase"/>
</dbReference>
<accession>A0ABT5C1X8</accession>
<feature type="domain" description="Fatty acid hydroxylase" evidence="2">
    <location>
        <begin position="63"/>
        <end position="216"/>
    </location>
</feature>
<comment type="caution">
    <text evidence="3">The sequence shown here is derived from an EMBL/GenBank/DDBJ whole genome shotgun (WGS) entry which is preliminary data.</text>
</comment>
<dbReference type="Proteomes" id="UP001217485">
    <property type="component" value="Unassembled WGS sequence"/>
</dbReference>
<feature type="transmembrane region" description="Helical" evidence="1">
    <location>
        <begin position="28"/>
        <end position="49"/>
    </location>
</feature>
<feature type="transmembrane region" description="Helical" evidence="1">
    <location>
        <begin position="114"/>
        <end position="140"/>
    </location>
</feature>
<evidence type="ECO:0000313" key="3">
    <source>
        <dbReference type="EMBL" id="MDC0679176.1"/>
    </source>
</evidence>
<organism evidence="3 4">
    <name type="scientific">Sorangium atrum</name>
    <dbReference type="NCBI Taxonomy" id="2995308"/>
    <lineage>
        <taxon>Bacteria</taxon>
        <taxon>Pseudomonadati</taxon>
        <taxon>Myxococcota</taxon>
        <taxon>Polyangia</taxon>
        <taxon>Polyangiales</taxon>
        <taxon>Polyangiaceae</taxon>
        <taxon>Sorangium</taxon>
    </lineage>
</organism>
<evidence type="ECO:0000313" key="4">
    <source>
        <dbReference type="Proteomes" id="UP001217485"/>
    </source>
</evidence>
<feature type="transmembrane region" description="Helical" evidence="1">
    <location>
        <begin position="146"/>
        <end position="164"/>
    </location>
</feature>
<sequence>MVVNEPASPRSRRRAEIAARIPRGYRPALHLAAPTLLGALVLAAAVRLLDAVDAVELLAVPATLLLAFAFEWWAHRSVLHRRAPLLGALCERHEREHHLAFTADDMALRSSRELWLVLTPPTSALLVLASLLPLAAAAGALFSRDAALLGLATAMAFFVSYEWLHLAYHLPVGSPVYRIPGLARLREHHRRHHDPRLMKRWNFNVTVPVFDLVRGTRWSPPPRRPTPRA</sequence>
<dbReference type="Pfam" id="PF04116">
    <property type="entry name" value="FA_hydroxylase"/>
    <property type="match status" value="1"/>
</dbReference>
<keyword evidence="1" id="KW-0812">Transmembrane</keyword>
<dbReference type="EMBL" id="JAQNDK010000002">
    <property type="protein sequence ID" value="MDC0679176.1"/>
    <property type="molecule type" value="Genomic_DNA"/>
</dbReference>
<gene>
    <name evidence="3" type="ORF">POL72_15640</name>
</gene>
<proteinExistence type="predicted"/>
<keyword evidence="4" id="KW-1185">Reference proteome</keyword>
<dbReference type="RefSeq" id="WP_272096124.1">
    <property type="nucleotide sequence ID" value="NZ_JAQNDK010000002.1"/>
</dbReference>